<feature type="compositionally biased region" description="Polar residues" evidence="3">
    <location>
        <begin position="40"/>
        <end position="57"/>
    </location>
</feature>
<evidence type="ECO:0000313" key="4">
    <source>
        <dbReference type="EMBL" id="CAJ04263.1"/>
    </source>
</evidence>
<dbReference type="InterPro" id="IPR011043">
    <property type="entry name" value="Gal_Oxase/kelch_b-propeller"/>
</dbReference>
<dbReference type="Proteomes" id="UP000000542">
    <property type="component" value="Chromosome 24"/>
</dbReference>
<dbReference type="VEuPathDB" id="TriTrypDB:LmjF.24.0480"/>
<dbReference type="eggNOG" id="KOG0379">
    <property type="taxonomic scope" value="Eukaryota"/>
</dbReference>
<feature type="compositionally biased region" description="Low complexity" evidence="3">
    <location>
        <begin position="1156"/>
        <end position="1177"/>
    </location>
</feature>
<evidence type="ECO:0000256" key="2">
    <source>
        <dbReference type="ARBA" id="ARBA00022737"/>
    </source>
</evidence>
<keyword evidence="5" id="KW-1185">Reference proteome</keyword>
<dbReference type="VEuPathDB" id="TriTrypDB:LMJLV39_240010300"/>
<gene>
    <name evidence="4" type="ORF">LMJF_24_0480</name>
</gene>
<reference evidence="4 5" key="1">
    <citation type="journal article" date="2005" name="Science">
        <title>The genome of the kinetoplastid parasite, Leishmania major.</title>
        <authorList>
            <person name="Ivens A.C."/>
            <person name="Peacock C.S."/>
            <person name="Worthey E.A."/>
            <person name="Murphy L."/>
            <person name="Aggarwal G."/>
            <person name="Berriman M."/>
            <person name="Sisk E."/>
            <person name="Rajandream M.A."/>
            <person name="Adlem E."/>
            <person name="Aert R."/>
            <person name="Anupama A."/>
            <person name="Apostolou Z."/>
            <person name="Attipoe P."/>
            <person name="Bason N."/>
            <person name="Bauser C."/>
            <person name="Beck A."/>
            <person name="Beverley S.M."/>
            <person name="Bianchettin G."/>
            <person name="Borzym K."/>
            <person name="Bothe G."/>
            <person name="Bruschi C.V."/>
            <person name="Collins M."/>
            <person name="Cadag E."/>
            <person name="Ciarloni L."/>
            <person name="Clayton C."/>
            <person name="Coulson R.M."/>
            <person name="Cronin A."/>
            <person name="Cruz A.K."/>
            <person name="Davies R.M."/>
            <person name="De Gaudenzi J."/>
            <person name="Dobson D.E."/>
            <person name="Duesterhoeft A."/>
            <person name="Fazelina G."/>
            <person name="Fosker N."/>
            <person name="Frasch A.C."/>
            <person name="Fraser A."/>
            <person name="Fuchs M."/>
            <person name="Gabel C."/>
            <person name="Goble A."/>
            <person name="Goffeau A."/>
            <person name="Harris D."/>
            <person name="Hertz-Fowler C."/>
            <person name="Hilbert H."/>
            <person name="Horn D."/>
            <person name="Huang Y."/>
            <person name="Klages S."/>
            <person name="Knights A."/>
            <person name="Kube M."/>
            <person name="Larke N."/>
            <person name="Litvin L."/>
            <person name="Lord A."/>
            <person name="Louie T."/>
            <person name="Marra M."/>
            <person name="Masuy D."/>
            <person name="Matthews K."/>
            <person name="Michaeli S."/>
            <person name="Mottram J.C."/>
            <person name="Muller-Auer S."/>
            <person name="Munden H."/>
            <person name="Nelson S."/>
            <person name="Norbertczak H."/>
            <person name="Oliver K."/>
            <person name="O'neil S."/>
            <person name="Pentony M."/>
            <person name="Pohl T.M."/>
            <person name="Price C."/>
            <person name="Purnelle B."/>
            <person name="Quail M.A."/>
            <person name="Rabbinowitsch E."/>
            <person name="Reinhardt R."/>
            <person name="Rieger M."/>
            <person name="Rinta J."/>
            <person name="Robben J."/>
            <person name="Robertson L."/>
            <person name="Ruiz J.C."/>
            <person name="Rutter S."/>
            <person name="Saunders D."/>
            <person name="Schafer M."/>
            <person name="Schein J."/>
            <person name="Schwartz D.C."/>
            <person name="Seeger K."/>
            <person name="Seyler A."/>
            <person name="Sharp S."/>
            <person name="Shin H."/>
            <person name="Sivam D."/>
            <person name="Squares R."/>
            <person name="Squares S."/>
            <person name="Tosato V."/>
            <person name="Vogt C."/>
            <person name="Volckaert G."/>
            <person name="Wambutt R."/>
            <person name="Warren T."/>
            <person name="Wedler H."/>
            <person name="Woodward J."/>
            <person name="Zhou S."/>
            <person name="Zimmermann W."/>
            <person name="Smith D.F."/>
            <person name="Blackwell J.M."/>
            <person name="Stuart K.D."/>
            <person name="Barrell B."/>
            <person name="Myler P.J."/>
        </authorList>
    </citation>
    <scope>NUCLEOTIDE SEQUENCE [LARGE SCALE GENOMIC DNA]</scope>
    <source>
        <strain evidence="5">MHOM/IL/81/Friedlin</strain>
    </source>
</reference>
<feature type="region of interest" description="Disordered" evidence="3">
    <location>
        <begin position="19"/>
        <end position="79"/>
    </location>
</feature>
<feature type="region of interest" description="Disordered" evidence="3">
    <location>
        <begin position="1041"/>
        <end position="1065"/>
    </location>
</feature>
<feature type="region of interest" description="Disordered" evidence="3">
    <location>
        <begin position="169"/>
        <end position="212"/>
    </location>
</feature>
<feature type="compositionally biased region" description="Polar residues" evidence="3">
    <location>
        <begin position="1145"/>
        <end position="1155"/>
    </location>
</feature>
<dbReference type="HOGENOM" id="CLU_268795_0_0_1"/>
<feature type="compositionally biased region" description="Low complexity" evidence="3">
    <location>
        <begin position="1053"/>
        <end position="1062"/>
    </location>
</feature>
<feature type="region of interest" description="Disordered" evidence="3">
    <location>
        <begin position="329"/>
        <end position="403"/>
    </location>
</feature>
<keyword evidence="1" id="KW-0880">Kelch repeat</keyword>
<feature type="compositionally biased region" description="Polar residues" evidence="3">
    <location>
        <begin position="201"/>
        <end position="211"/>
    </location>
</feature>
<dbReference type="Gene3D" id="2.120.10.80">
    <property type="entry name" value="Kelch-type beta propeller"/>
    <property type="match status" value="2"/>
</dbReference>
<dbReference type="RefSeq" id="XP_001683565.1">
    <property type="nucleotide sequence ID" value="XM_001683513.1"/>
</dbReference>
<dbReference type="PANTHER" id="PTHR46093:SF18">
    <property type="entry name" value="FIBRONECTIN TYPE-III DOMAIN-CONTAINING PROTEIN"/>
    <property type="match status" value="1"/>
</dbReference>
<dbReference type="SUPFAM" id="SSF117281">
    <property type="entry name" value="Kelch motif"/>
    <property type="match status" value="1"/>
</dbReference>
<dbReference type="AlphaFoldDB" id="Q4QAT3"/>
<dbReference type="SUPFAM" id="SSF50965">
    <property type="entry name" value="Galactose oxidase, central domain"/>
    <property type="match status" value="1"/>
</dbReference>
<reference evidence="4 5" key="2">
    <citation type="journal article" date="2011" name="Genome Res.">
        <title>Chromosome and gene copy number variation allow major structural change between species and strains of Leishmania.</title>
        <authorList>
            <person name="Rogers M.B."/>
            <person name="Hilley J.D."/>
            <person name="Dickens N.J."/>
            <person name="Wilkes J."/>
            <person name="Bates P.A."/>
            <person name="Depledge D.P."/>
            <person name="Harris D."/>
            <person name="Her Y."/>
            <person name="Herzyk P."/>
            <person name="Imamura H."/>
            <person name="Otto T.D."/>
            <person name="Sanders M."/>
            <person name="Seeger K."/>
            <person name="Dujardin J.C."/>
            <person name="Berriman M."/>
            <person name="Smith D.F."/>
            <person name="Hertz-Fowler C."/>
            <person name="Mottram J.C."/>
        </authorList>
    </citation>
    <scope>NUCLEOTIDE SEQUENCE [LARGE SCALE GENOMIC DNA]</scope>
    <source>
        <strain evidence="5">MHOM/IL/81/Friedlin</strain>
    </source>
</reference>
<dbReference type="InParanoid" id="Q4QAT3"/>
<proteinExistence type="predicted"/>
<dbReference type="InterPro" id="IPR015915">
    <property type="entry name" value="Kelch-typ_b-propeller"/>
</dbReference>
<dbReference type="STRING" id="5664.Q4QAT3"/>
<feature type="region of interest" description="Disordered" evidence="3">
    <location>
        <begin position="1145"/>
        <end position="1177"/>
    </location>
</feature>
<dbReference type="VEuPathDB" id="TriTrypDB:LMJSD75_240010000"/>
<feature type="compositionally biased region" description="Low complexity" evidence="3">
    <location>
        <begin position="65"/>
        <end position="79"/>
    </location>
</feature>
<sequence length="1220" mass="127471">MADICAECTSSIAAASTGTLGTPPPMIWAAGNSAPRRHGSPSSSCTMAKQQRMLSLPSSRREESYQQSESTTHASSTAVTATVTTTSAFTLASPPCDMSVTQGCRQYISNECKEEKRQYFLQQQCPQRMSWVRICGSGLSVMASFDESAANSLRTSRSLLNVIAASSGSWEDPRDSVASTGHGGGGHSTSGSDSTVPPQDASLSSSDNSVGMDSEVVLQPPARFGHTAVLYKDSQILIFGGKSSDEHYFNDVYQYDASARRWSCLQEECIDEVAAAVGASEQGSASPSYASAPPALSSFSSPTASPLASMRWVEAALVAVPLAEAAATDAPSPHYSGSANNSGSEESSATRRCAATSRDFAAHVQQGTVADGPLAPSVGSRHGSTSRQCNSLSEAGVRRRRRPAGRVGHAAALYQDTMYILSGEQLGRYFDDMWALDIPSVTWNKECGLPFSPRKGHTMHLLPADFTATRARQDMLVVFGGLVKASRVRPRPADPELPTRNQGDTDFACAPTNAVLLYYPTQRRWCQLKTCGEQPSARFYHVSQLITGTALLLVFGGRSATPAQTGDGTAAATEGAFLNDLHILDVSTGFWRHIRDVTGDIPSPRMCAASVFVNETFGVFAGGGDTYCEDAFEFSLQSRRWRRLKPSNQPACSRPTVTYTKDRLVFFGGFAPRTGVMSCTMELCLSPLSLKNQCLLWWNRCVFEKHIRSCTKSRAAEMEDKATAAAAMERSGSGWCTGCGGQVTLQCSPAATAHSSPIATPRSWGVNRGFRRPAPLRVPSFDQSGTLSAAAPAWGGGPPAAQSSARGALTRSPTPSYSPSSPAVFSPLAGGPKLMPSWQDAAGSNTNITGGNTVHASGCGGTATAFCSPASVAPPAQNLFPSRPSTVMNSSCSPSQAGSPATVSTAASTSQTHLWPHMAAGSVVCGGGGSSSNNNSAIAHPRGNAALAVAEADVVTGAADVTRWCSAPSAAAPLSHSAASALFCAAPSPSHTAAPGRSSLPPPVTATGEQPASACFFTNCARHLGGYVAASFPRLTRCSSNQAPPPAHVGGPSSAAAIVSSGRRGGSGSAGSGSWCFSLHMRSPVSPLQGRAMRVDVALPGPSPSPQPVYDSSAGVVGYRHSSPFVRRSNSIPNGGGSALVIPQQQSHTSTQLTESTSSRASSAHSTRSASTMSAAHFPNTYAKHTIQRLEGMTGPYLLQALAARLKRHEAEASTDKRTL</sequence>
<feature type="region of interest" description="Disordered" evidence="3">
    <location>
        <begin position="789"/>
        <end position="831"/>
    </location>
</feature>
<dbReference type="KEGG" id="lma:LMJF_24_0480"/>
<evidence type="ECO:0000256" key="1">
    <source>
        <dbReference type="ARBA" id="ARBA00022441"/>
    </source>
</evidence>
<organism evidence="4 5">
    <name type="scientific">Leishmania major</name>
    <dbReference type="NCBI Taxonomy" id="5664"/>
    <lineage>
        <taxon>Eukaryota</taxon>
        <taxon>Discoba</taxon>
        <taxon>Euglenozoa</taxon>
        <taxon>Kinetoplastea</taxon>
        <taxon>Metakinetoplastina</taxon>
        <taxon>Trypanosomatida</taxon>
        <taxon>Trypanosomatidae</taxon>
        <taxon>Leishmaniinae</taxon>
        <taxon>Leishmania</taxon>
    </lineage>
</organism>
<accession>Q4QAT3</accession>
<dbReference type="PANTHER" id="PTHR46093">
    <property type="entry name" value="ACYL-COA-BINDING DOMAIN-CONTAINING PROTEIN 5"/>
    <property type="match status" value="1"/>
</dbReference>
<dbReference type="VEuPathDB" id="TriTrypDB:LMJFC_240010700"/>
<feature type="compositionally biased region" description="Low complexity" evidence="3">
    <location>
        <begin position="789"/>
        <end position="822"/>
    </location>
</feature>
<keyword evidence="2" id="KW-0677">Repeat</keyword>
<dbReference type="EMBL" id="FR796420">
    <property type="protein sequence ID" value="CAJ04263.1"/>
    <property type="molecule type" value="Genomic_DNA"/>
</dbReference>
<dbReference type="GeneID" id="5652214"/>
<evidence type="ECO:0000256" key="3">
    <source>
        <dbReference type="SAM" id="MobiDB-lite"/>
    </source>
</evidence>
<protein>
    <submittedName>
        <fullName evidence="4">Hypothetical predicted Kelch-domain protein</fullName>
    </submittedName>
</protein>
<name>Q4QAT3_LEIMA</name>
<feature type="compositionally biased region" description="Low complexity" evidence="3">
    <location>
        <begin position="336"/>
        <end position="347"/>
    </location>
</feature>
<dbReference type="OMA" id="FSPRKGH"/>
<dbReference type="Pfam" id="PF24681">
    <property type="entry name" value="Kelch_KLHDC2_KLHL20_DRC7"/>
    <property type="match status" value="1"/>
</dbReference>
<feature type="compositionally biased region" description="Polar residues" evidence="3">
    <location>
        <begin position="382"/>
        <end position="393"/>
    </location>
</feature>
<evidence type="ECO:0000313" key="5">
    <source>
        <dbReference type="Proteomes" id="UP000000542"/>
    </source>
</evidence>